<dbReference type="GeneID" id="27322221"/>
<dbReference type="RefSeq" id="XP_016224712.1">
    <property type="nucleotide sequence ID" value="XM_016368924.1"/>
</dbReference>
<accession>A0A0D2A258</accession>
<gene>
    <name evidence="1" type="ORF">PV10_04376</name>
</gene>
<evidence type="ECO:0008006" key="3">
    <source>
        <dbReference type="Google" id="ProtNLM"/>
    </source>
</evidence>
<dbReference type="Proteomes" id="UP000054302">
    <property type="component" value="Unassembled WGS sequence"/>
</dbReference>
<evidence type="ECO:0000313" key="1">
    <source>
        <dbReference type="EMBL" id="KIV93138.1"/>
    </source>
</evidence>
<dbReference type="EMBL" id="KN847522">
    <property type="protein sequence ID" value="KIV93138.1"/>
    <property type="molecule type" value="Genomic_DNA"/>
</dbReference>
<keyword evidence="2" id="KW-1185">Reference proteome</keyword>
<evidence type="ECO:0000313" key="2">
    <source>
        <dbReference type="Proteomes" id="UP000054302"/>
    </source>
</evidence>
<name>A0A0D2A258_EXOME</name>
<protein>
    <recommendedName>
        <fullName evidence="3">Transcription factor domain-containing protein</fullName>
    </recommendedName>
</protein>
<reference evidence="1 2" key="1">
    <citation type="submission" date="2015-01" db="EMBL/GenBank/DDBJ databases">
        <title>The Genome Sequence of Exophiala mesophila CBS40295.</title>
        <authorList>
            <consortium name="The Broad Institute Genomics Platform"/>
            <person name="Cuomo C."/>
            <person name="de Hoog S."/>
            <person name="Gorbushina A."/>
            <person name="Stielow B."/>
            <person name="Teixiera M."/>
            <person name="Abouelleil A."/>
            <person name="Chapman S.B."/>
            <person name="Priest M."/>
            <person name="Young S.K."/>
            <person name="Wortman J."/>
            <person name="Nusbaum C."/>
            <person name="Birren B."/>
        </authorList>
    </citation>
    <scope>NUCLEOTIDE SEQUENCE [LARGE SCALE GENOMIC DNA]</scope>
    <source>
        <strain evidence="1 2">CBS 40295</strain>
    </source>
</reference>
<sequence length="383" mass="43033">MSQIIGLDQHTPKLDTGCTDLQSLERQNIWWGLIILERQILIESETRSWYSRTIFPSDDVFLPSLLDNLDEDGGGWNQCPSTILPVVRSSNIDTFGRQGQVAHFLEQTMSVLTNKDEDYIKISTLKHIDDDIQQLLAITMSEYRGPGSHCVANATALRTLYLINQAVFEISTKNLEKFIPVTFPVYVHGKEHTRWVIRTARANKMVFFAVITAGASICARFPDTIDSSRVINGYNNVSMGQIFALKMAALKHIRHKFTSYDIQDWITVLYSVTCLTVAAIMDGDTHALTIHSKGLRQLLPSTNFNYIPHHVLHVVLSMYCLCSTINGENCADLPCFQYPTPQTPTRAEGTLDGNQNSCSEILARHSSLLQLVWSPEDAPISEL</sequence>
<organism evidence="1 2">
    <name type="scientific">Exophiala mesophila</name>
    <name type="common">Black yeast-like fungus</name>
    <dbReference type="NCBI Taxonomy" id="212818"/>
    <lineage>
        <taxon>Eukaryota</taxon>
        <taxon>Fungi</taxon>
        <taxon>Dikarya</taxon>
        <taxon>Ascomycota</taxon>
        <taxon>Pezizomycotina</taxon>
        <taxon>Eurotiomycetes</taxon>
        <taxon>Chaetothyriomycetidae</taxon>
        <taxon>Chaetothyriales</taxon>
        <taxon>Herpotrichiellaceae</taxon>
        <taxon>Exophiala</taxon>
    </lineage>
</organism>
<proteinExistence type="predicted"/>
<dbReference type="OrthoDB" id="3862662at2759"/>
<dbReference type="HOGENOM" id="CLU_721664_0_0_1"/>
<dbReference type="AlphaFoldDB" id="A0A0D2A258"/>
<dbReference type="VEuPathDB" id="FungiDB:PV10_04376"/>